<feature type="region of interest" description="Disordered" evidence="1">
    <location>
        <begin position="1303"/>
        <end position="1333"/>
    </location>
</feature>
<evidence type="ECO:0000313" key="3">
    <source>
        <dbReference type="EMBL" id="KAL1899373.1"/>
    </source>
</evidence>
<protein>
    <recommendedName>
        <fullName evidence="2">C2H2-type domain-containing protein</fullName>
    </recommendedName>
</protein>
<feature type="region of interest" description="Disordered" evidence="1">
    <location>
        <begin position="144"/>
        <end position="245"/>
    </location>
</feature>
<feature type="domain" description="C2H2-type" evidence="2">
    <location>
        <begin position="717"/>
        <end position="743"/>
    </location>
</feature>
<feature type="region of interest" description="Disordered" evidence="1">
    <location>
        <begin position="833"/>
        <end position="1095"/>
    </location>
</feature>
<feature type="compositionally biased region" description="Low complexity" evidence="1">
    <location>
        <begin position="969"/>
        <end position="983"/>
    </location>
</feature>
<gene>
    <name evidence="3" type="ORF">Cpir12675_001409</name>
</gene>
<feature type="domain" description="C2H2-type" evidence="2">
    <location>
        <begin position="1248"/>
        <end position="1268"/>
    </location>
</feature>
<proteinExistence type="predicted"/>
<feature type="compositionally biased region" description="Acidic residues" evidence="1">
    <location>
        <begin position="833"/>
        <end position="842"/>
    </location>
</feature>
<keyword evidence="4" id="KW-1185">Reference proteome</keyword>
<dbReference type="Gene3D" id="3.30.160.60">
    <property type="entry name" value="Classic Zinc Finger"/>
    <property type="match status" value="1"/>
</dbReference>
<sequence length="1333" mass="148055">MLRIKLRGLEQYMERNGIRQITELSEAEEARMLQYRCEVFQSAIMEHGINIADISFVESLKHQPAHDSPSDYGTWLAQNMRENDTMARSARMGDYASQRQLRFSSFKCSNETCIYYVYGFATADDRDRHVKEYHVPSIKRDSTLSLGTPTLPFPDYGPSSSRSVPDSRHPTSLKAPGKLQSGPQLPPLNIGSSSAYEPRHRSTTSAHPPHNDFSALRGGHDDESASDLASSKNCRRTPTSGTVEAGGDIKYMQEIGPCLRCKLTNKNCDLADPCTSCANPAPNLEEDYWRSIGCLRVNSSLGCLAVKMLPNWLSNKQTRSIVVAPDQEQSHALHDYFERMYRAPSPIIENVLAGLDWKDSFWLTEIISNPPPGVIIAPLKIQAPQIFTILLNSQNAHAGSYNFLDVLRCSQNLSGSRSEEQKTLPVLYNAKVLLRQTLFFDLLQQEPVIVPVDRESQPHTLGLPEAVDSERYLKLVYDALVSFFESFQQMTMHKGPLTARDWFAGFFSICLFSIVKYILVERVEQGSAAPGRIPAWRSTLSPKTVGEVQSINDIYTAIVTIFVRSSPIIQEDGRVSMDTVDGRIMGRIDAIMLRGEWHSQGIRSIADFLYNLGSRNADSFGFVRAPSPTNSFRSACPPSAKPAEAQRPDSFRPWLTSASSNVESGEPGRSGHDAYVESPKTFDSPRSSRIRSESLYSKGAESPLRHVGFQRPPYRKIRCEKCNEYPEGFRSDSEYRRHFEAKHGAYRKAWMCVEPSNILPDMVKPTNPIHSCRLCHKRHFKSYQSAVIHLQRHHFTTYTLGRQRVGGSSSEIVPEHLLKDWIVETRCISESGDADDLDEIMDPDTPNTKQQPYQSHAPFSASLPPSAQGPLSAPHVTESQKPIFPPRSHSHGYPFPPRQPSGESSSNSAPSHLSRYESPSTLLPPPRQSQAPPQHAPSQQPQEPLHSGGIQLPPLNATLPPLQPPPAAPSHSSSYHSDSTYSSQGGPSSHVTTQTSLSPALYSQHHPGHSHSHAHSHSHSHSHSAHYIQQPPPLQTKFGPQESPSLVYPHSGQSVPPSPFNGAPLLQQSLPPTPSDAMPQPRVIGPPPAQYQSQPARSGLNLLQPSLGGMVSHDEPPCELPKTPENRSRCPFPDCGRVFKDITSHMLTHQEQRPEKCPIESCEYHTKGFARKYDKNRHALTHYKGTMICPFCPGAGTGFEKAFNRADVFKRHLTSIHHVEQAPPNSRRPISGGSRPLSNNHSTVNTEAQCSICHGRFTTAQEFYEHLDECVLNEIVPGSQSPKSITPTASVGISVVPRESFIGRGSRDWSDTQSVHSQGSVKGKGKLKEKKRP</sequence>
<evidence type="ECO:0000256" key="1">
    <source>
        <dbReference type="SAM" id="MobiDB-lite"/>
    </source>
</evidence>
<name>A0ABR3ZF93_9PEZI</name>
<dbReference type="InterPro" id="IPR057218">
    <property type="entry name" value="DUF7896"/>
</dbReference>
<dbReference type="EMBL" id="JAWDJO010000022">
    <property type="protein sequence ID" value="KAL1899373.1"/>
    <property type="molecule type" value="Genomic_DNA"/>
</dbReference>
<evidence type="ECO:0000259" key="2">
    <source>
        <dbReference type="SMART" id="SM00355"/>
    </source>
</evidence>
<feature type="compositionally biased region" description="Polar residues" evidence="1">
    <location>
        <begin position="1311"/>
        <end position="1320"/>
    </location>
</feature>
<dbReference type="Pfam" id="PF25438">
    <property type="entry name" value="DUF7896"/>
    <property type="match status" value="1"/>
</dbReference>
<organism evidence="3 4">
    <name type="scientific">Ceratocystis pirilliformis</name>
    <dbReference type="NCBI Taxonomy" id="259994"/>
    <lineage>
        <taxon>Eukaryota</taxon>
        <taxon>Fungi</taxon>
        <taxon>Dikarya</taxon>
        <taxon>Ascomycota</taxon>
        <taxon>Pezizomycotina</taxon>
        <taxon>Sordariomycetes</taxon>
        <taxon>Hypocreomycetidae</taxon>
        <taxon>Microascales</taxon>
        <taxon>Ceratocystidaceae</taxon>
        <taxon>Ceratocystis</taxon>
    </lineage>
</organism>
<feature type="domain" description="C2H2-type" evidence="2">
    <location>
        <begin position="1128"/>
        <end position="1149"/>
    </location>
</feature>
<feature type="compositionally biased region" description="Polar residues" evidence="1">
    <location>
        <begin position="227"/>
        <end position="242"/>
    </location>
</feature>
<dbReference type="PANTHER" id="PTHR42031">
    <property type="entry name" value="KEY LIME PATHOGENICITY PROTEIN"/>
    <property type="match status" value="1"/>
</dbReference>
<feature type="domain" description="C2H2-type" evidence="2">
    <location>
        <begin position="1187"/>
        <end position="1217"/>
    </location>
</feature>
<feature type="domain" description="C2H2-type" evidence="2">
    <location>
        <begin position="1155"/>
        <end position="1182"/>
    </location>
</feature>
<accession>A0ABR3ZF93</accession>
<dbReference type="PANTHER" id="PTHR42031:SF1">
    <property type="entry name" value="KEY LIME PATHOGENICITY PROTEIN"/>
    <property type="match status" value="1"/>
</dbReference>
<feature type="compositionally biased region" description="Polar residues" evidence="1">
    <location>
        <begin position="984"/>
        <end position="998"/>
    </location>
</feature>
<feature type="domain" description="C2H2-type" evidence="2">
    <location>
        <begin position="770"/>
        <end position="793"/>
    </location>
</feature>
<feature type="domain" description="C2H2-type" evidence="2">
    <location>
        <begin position="106"/>
        <end position="134"/>
    </location>
</feature>
<evidence type="ECO:0000313" key="4">
    <source>
        <dbReference type="Proteomes" id="UP001583280"/>
    </source>
</evidence>
<feature type="compositionally biased region" description="Basic residues" evidence="1">
    <location>
        <begin position="1323"/>
        <end position="1333"/>
    </location>
</feature>
<feature type="compositionally biased region" description="Low complexity" evidence="1">
    <location>
        <begin position="928"/>
        <end position="944"/>
    </location>
</feature>
<comment type="caution">
    <text evidence="3">The sequence shown here is derived from an EMBL/GenBank/DDBJ whole genome shotgun (WGS) entry which is preliminary data.</text>
</comment>
<dbReference type="InterPro" id="IPR013087">
    <property type="entry name" value="Znf_C2H2_type"/>
</dbReference>
<feature type="compositionally biased region" description="Low complexity" evidence="1">
    <location>
        <begin position="951"/>
        <end position="960"/>
    </location>
</feature>
<dbReference type="Proteomes" id="UP001583280">
    <property type="component" value="Unassembled WGS sequence"/>
</dbReference>
<reference evidence="3 4" key="1">
    <citation type="journal article" date="2024" name="IMA Fungus">
        <title>IMA Genome - F19 : A genome assembly and annotation guide to empower mycologists, including annotated draft genome sequences of Ceratocystis pirilliformis, Diaporthe australafricana, Fusarium ophioides, Paecilomyces lecythidis, and Sporothrix stenoceras.</title>
        <authorList>
            <person name="Aylward J."/>
            <person name="Wilson A.M."/>
            <person name="Visagie C.M."/>
            <person name="Spraker J."/>
            <person name="Barnes I."/>
            <person name="Buitendag C."/>
            <person name="Ceriani C."/>
            <person name="Del Mar Angel L."/>
            <person name="du Plessis D."/>
            <person name="Fuchs T."/>
            <person name="Gasser K."/>
            <person name="Kramer D."/>
            <person name="Li W."/>
            <person name="Munsamy K."/>
            <person name="Piso A."/>
            <person name="Price J.L."/>
            <person name="Sonnekus B."/>
            <person name="Thomas C."/>
            <person name="van der Nest A."/>
            <person name="van Dijk A."/>
            <person name="van Heerden A."/>
            <person name="van Vuuren N."/>
            <person name="Yilmaz N."/>
            <person name="Duong T.A."/>
            <person name="van der Merwe N.A."/>
            <person name="Wingfield M.J."/>
            <person name="Wingfield B.D."/>
        </authorList>
    </citation>
    <scope>NUCLEOTIDE SEQUENCE [LARGE SCALE GENOMIC DNA]</scope>
    <source>
        <strain evidence="3 4">CMW 12675</strain>
    </source>
</reference>
<feature type="region of interest" description="Disordered" evidence="1">
    <location>
        <begin position="1217"/>
        <end position="1242"/>
    </location>
</feature>
<feature type="compositionally biased region" description="Low complexity" evidence="1">
    <location>
        <begin position="901"/>
        <end position="911"/>
    </location>
</feature>
<dbReference type="SMART" id="SM00355">
    <property type="entry name" value="ZnF_C2H2"/>
    <property type="match status" value="7"/>
</dbReference>
<feature type="compositionally biased region" description="Basic residues" evidence="1">
    <location>
        <begin position="1006"/>
        <end position="1024"/>
    </location>
</feature>
<feature type="compositionally biased region" description="Polar residues" evidence="1">
    <location>
        <begin position="845"/>
        <end position="854"/>
    </location>
</feature>
<feature type="region of interest" description="Disordered" evidence="1">
    <location>
        <begin position="629"/>
        <end position="697"/>
    </location>
</feature>